<proteinExistence type="predicted"/>
<name>A0ABN7WA73_GIGMA</name>
<evidence type="ECO:0000313" key="2">
    <source>
        <dbReference type="EMBL" id="CAG8822822.1"/>
    </source>
</evidence>
<dbReference type="EMBL" id="CAJVQB010035648">
    <property type="protein sequence ID" value="CAG8822822.1"/>
    <property type="molecule type" value="Genomic_DNA"/>
</dbReference>
<keyword evidence="3" id="KW-1185">Reference proteome</keyword>
<feature type="domain" description="SAP" evidence="1">
    <location>
        <begin position="1"/>
        <end position="35"/>
    </location>
</feature>
<protein>
    <submittedName>
        <fullName evidence="2">24967_t:CDS:1</fullName>
    </submittedName>
</protein>
<gene>
    <name evidence="2" type="ORF">GMARGA_LOCUS28185</name>
</gene>
<organism evidence="2 3">
    <name type="scientific">Gigaspora margarita</name>
    <dbReference type="NCBI Taxonomy" id="4874"/>
    <lineage>
        <taxon>Eukaryota</taxon>
        <taxon>Fungi</taxon>
        <taxon>Fungi incertae sedis</taxon>
        <taxon>Mucoromycota</taxon>
        <taxon>Glomeromycotina</taxon>
        <taxon>Glomeromycetes</taxon>
        <taxon>Diversisporales</taxon>
        <taxon>Gigasporaceae</taxon>
        <taxon>Gigaspora</taxon>
    </lineage>
</organism>
<evidence type="ECO:0000259" key="1">
    <source>
        <dbReference type="PROSITE" id="PS50800"/>
    </source>
</evidence>
<sequence length="192" mass="22001">MDRLSLETLKMLCKGEGLSDIGAKKELVDKLASRIVDKAKERDRGEENSWSKDVREGRVDIDSDFTVREGNFDRRSETSDGGAGIRGFSTPDLRYVTLERALGKTVQATMEKVIGDFSKCVQPVQSVGEYKYWPKEEMNKPRDQFEYNEWCKIGRYLDCALMSRDWDLINKARDVAATRAFALRVANREGWD</sequence>
<dbReference type="PROSITE" id="PS50800">
    <property type="entry name" value="SAP"/>
    <property type="match status" value="1"/>
</dbReference>
<accession>A0ABN7WA73</accession>
<reference evidence="2 3" key="1">
    <citation type="submission" date="2021-06" db="EMBL/GenBank/DDBJ databases">
        <authorList>
            <person name="Kallberg Y."/>
            <person name="Tangrot J."/>
            <person name="Rosling A."/>
        </authorList>
    </citation>
    <scope>NUCLEOTIDE SEQUENCE [LARGE SCALE GENOMIC DNA]</scope>
    <source>
        <strain evidence="2 3">120-4 pot B 10/14</strain>
    </source>
</reference>
<evidence type="ECO:0000313" key="3">
    <source>
        <dbReference type="Proteomes" id="UP000789901"/>
    </source>
</evidence>
<comment type="caution">
    <text evidence="2">The sequence shown here is derived from an EMBL/GenBank/DDBJ whole genome shotgun (WGS) entry which is preliminary data.</text>
</comment>
<feature type="non-terminal residue" evidence="2">
    <location>
        <position position="192"/>
    </location>
</feature>
<dbReference type="Proteomes" id="UP000789901">
    <property type="component" value="Unassembled WGS sequence"/>
</dbReference>
<dbReference type="InterPro" id="IPR003034">
    <property type="entry name" value="SAP_dom"/>
</dbReference>